<accession>G9PCG5</accession>
<feature type="domain" description="Tautomerase cis-CaaD-like" evidence="1">
    <location>
        <begin position="3"/>
        <end position="125"/>
    </location>
</feature>
<dbReference type="EMBL" id="ABDG02000029">
    <property type="protein sequence ID" value="EHK39539.1"/>
    <property type="molecule type" value="Genomic_DNA"/>
</dbReference>
<dbReference type="GeneID" id="25783767"/>
<organism evidence="2 3">
    <name type="scientific">Hypocrea atroviridis (strain ATCC 20476 / IMI 206040)</name>
    <name type="common">Trichoderma atroviride</name>
    <dbReference type="NCBI Taxonomy" id="452589"/>
    <lineage>
        <taxon>Eukaryota</taxon>
        <taxon>Fungi</taxon>
        <taxon>Dikarya</taxon>
        <taxon>Ascomycota</taxon>
        <taxon>Pezizomycotina</taxon>
        <taxon>Sordariomycetes</taxon>
        <taxon>Hypocreomycetidae</taxon>
        <taxon>Hypocreales</taxon>
        <taxon>Hypocreaceae</taxon>
        <taxon>Trichoderma</taxon>
    </lineage>
</organism>
<dbReference type="Gene3D" id="3.30.429.10">
    <property type="entry name" value="Macrophage Migration Inhibitory Factor"/>
    <property type="match status" value="1"/>
</dbReference>
<dbReference type="eggNOG" id="ENOG502S7I7">
    <property type="taxonomic scope" value="Eukaryota"/>
</dbReference>
<dbReference type="KEGG" id="tatv:25783767"/>
<dbReference type="InterPro" id="IPR028116">
    <property type="entry name" value="Cis-CaaD-like"/>
</dbReference>
<dbReference type="Proteomes" id="UP000005426">
    <property type="component" value="Unassembled WGS sequence"/>
</dbReference>
<evidence type="ECO:0000259" key="1">
    <source>
        <dbReference type="Pfam" id="PF14832"/>
    </source>
</evidence>
<reference evidence="2 3" key="1">
    <citation type="journal article" date="2011" name="Genome Biol.">
        <title>Comparative genome sequence analysis underscores mycoparasitism as the ancestral life style of Trichoderma.</title>
        <authorList>
            <person name="Kubicek C.P."/>
            <person name="Herrera-Estrella A."/>
            <person name="Seidl-Seiboth V."/>
            <person name="Martinez D.A."/>
            <person name="Druzhinina I.S."/>
            <person name="Thon M."/>
            <person name="Zeilinger S."/>
            <person name="Casas-Flores S."/>
            <person name="Horwitz B.A."/>
            <person name="Mukherjee P.K."/>
            <person name="Mukherjee M."/>
            <person name="Kredics L."/>
            <person name="Alcaraz L.D."/>
            <person name="Aerts A."/>
            <person name="Antal Z."/>
            <person name="Atanasova L."/>
            <person name="Cervantes-Badillo M.G."/>
            <person name="Challacombe J."/>
            <person name="Chertkov O."/>
            <person name="McCluskey K."/>
            <person name="Coulpier F."/>
            <person name="Deshpande N."/>
            <person name="von Doehren H."/>
            <person name="Ebbole D.J."/>
            <person name="Esquivel-Naranjo E.U."/>
            <person name="Fekete E."/>
            <person name="Flipphi M."/>
            <person name="Glaser F."/>
            <person name="Gomez-Rodriguez E.Y."/>
            <person name="Gruber S."/>
            <person name="Han C."/>
            <person name="Henrissat B."/>
            <person name="Hermosa R."/>
            <person name="Hernandez-Onate M."/>
            <person name="Karaffa L."/>
            <person name="Kosti I."/>
            <person name="Le Crom S."/>
            <person name="Lindquist E."/>
            <person name="Lucas S."/>
            <person name="Luebeck M."/>
            <person name="Luebeck P.S."/>
            <person name="Margeot A."/>
            <person name="Metz B."/>
            <person name="Misra M."/>
            <person name="Nevalainen H."/>
            <person name="Omann M."/>
            <person name="Packer N."/>
            <person name="Perrone G."/>
            <person name="Uresti-Rivera E.E."/>
            <person name="Salamov A."/>
            <person name="Schmoll M."/>
            <person name="Seiboth B."/>
            <person name="Shapiro H."/>
            <person name="Sukno S."/>
            <person name="Tamayo-Ramos J.A."/>
            <person name="Tisch D."/>
            <person name="Wiest A."/>
            <person name="Wilkinson H.H."/>
            <person name="Zhang M."/>
            <person name="Coutinho P.M."/>
            <person name="Kenerley C.M."/>
            <person name="Monte E."/>
            <person name="Baker S.E."/>
            <person name="Grigoriev I.V."/>
        </authorList>
    </citation>
    <scope>NUCLEOTIDE SEQUENCE [LARGE SCALE GENOMIC DNA]</scope>
    <source>
        <strain evidence="3">ATCC 20476 / IMI 206040</strain>
    </source>
</reference>
<evidence type="ECO:0000313" key="2">
    <source>
        <dbReference type="EMBL" id="EHK39539.1"/>
    </source>
</evidence>
<dbReference type="HOGENOM" id="CLU_088298_2_0_1"/>
<sequence length="152" mass="17080">MDELAAKITDIHKTAYGTPTPFISVVFEDISKTNFYEGGVQTPGYNRIFAIVRIGGSRTSQDFNELCVKLSQAWREVVSEKDASTGSVQRKLAGAFVLRSINAMWEHGFVLPEPGQDEEWFKQNKTEFQERARAGDGTMMRLLKELGISLED</sequence>
<proteinExistence type="predicted"/>
<dbReference type="AlphaFoldDB" id="G9PCG5"/>
<dbReference type="InterPro" id="IPR014347">
    <property type="entry name" value="Tautomerase/MIF_sf"/>
</dbReference>
<comment type="caution">
    <text evidence="2">The sequence shown here is derived from an EMBL/GenBank/DDBJ whole genome shotgun (WGS) entry which is preliminary data.</text>
</comment>
<protein>
    <recommendedName>
        <fullName evidence="1">Tautomerase cis-CaaD-like domain-containing protein</fullName>
    </recommendedName>
</protein>
<dbReference type="OrthoDB" id="9981319at2759"/>
<evidence type="ECO:0000313" key="3">
    <source>
        <dbReference type="Proteomes" id="UP000005426"/>
    </source>
</evidence>
<name>G9PCG5_HYPAI</name>
<gene>
    <name evidence="2" type="ORF">TRIATDRAFT_323088</name>
</gene>
<keyword evidence="3" id="KW-1185">Reference proteome</keyword>
<dbReference type="SUPFAM" id="SSF55331">
    <property type="entry name" value="Tautomerase/MIF"/>
    <property type="match status" value="1"/>
</dbReference>
<dbReference type="Pfam" id="PF14832">
    <property type="entry name" value="Tautomerase_3"/>
    <property type="match status" value="1"/>
</dbReference>